<keyword evidence="3 7" id="KW-0812">Transmembrane</keyword>
<reference evidence="11" key="1">
    <citation type="journal article" date="2019" name="Int. J. Syst. Evol. Microbiol.">
        <title>The Global Catalogue of Microorganisms (GCM) 10K type strain sequencing project: providing services to taxonomists for standard genome sequencing and annotation.</title>
        <authorList>
            <consortium name="The Broad Institute Genomics Platform"/>
            <consortium name="The Broad Institute Genome Sequencing Center for Infectious Disease"/>
            <person name="Wu L."/>
            <person name="Ma J."/>
        </authorList>
    </citation>
    <scope>NUCLEOTIDE SEQUENCE [LARGE SCALE GENOMIC DNA]</scope>
    <source>
        <strain evidence="11">CGMCC 1.16026</strain>
    </source>
</reference>
<evidence type="ECO:0000313" key="10">
    <source>
        <dbReference type="EMBL" id="MFC6646915.1"/>
    </source>
</evidence>
<dbReference type="HAMAP" id="MF_01207">
    <property type="entry name" value="MsrQ"/>
    <property type="match status" value="1"/>
</dbReference>
<comment type="function">
    <text evidence="7">Part of the MsrPQ system that repairs oxidized cell envelope proteins containing methionine sulfoxide residues (Met-O), using respiratory chain electrons. Thus protects these proteins from oxidative-stress damage caused by reactive species of oxygen and chlorine. MsrPQ is essential for the maintenance of envelope integrity under bleach stress, rescuing a wide series of structurally unrelated cell envelope proteins from methionine oxidation. MsrQ provides electrons for reduction to the reductase catalytic subunit MsrP, using the quinone pool of the respiratory chain.</text>
</comment>
<comment type="subcellular location">
    <subcellularLocation>
        <location evidence="7">Cell membrane</location>
        <topology evidence="7">Multi-pass membrane protein</topology>
    </subcellularLocation>
    <subcellularLocation>
        <location evidence="1">Membrane</location>
        <topology evidence="1">Multi-pass membrane protein</topology>
    </subcellularLocation>
</comment>
<evidence type="ECO:0000256" key="5">
    <source>
        <dbReference type="ARBA" id="ARBA00023004"/>
    </source>
</evidence>
<dbReference type="PANTHER" id="PTHR36964:SF1">
    <property type="entry name" value="PROTEIN-METHIONINE-SULFOXIDE REDUCTASE HEME-BINDING SUBUNIT MSRQ"/>
    <property type="match status" value="1"/>
</dbReference>
<sequence>MPGKVIPWLKVVVHLLCLLPLLKLLMMFHSGALAAESDPVQFLTHFTGLWALWLLVWDLAITPVRRLSPKLSWLIRFRRMVGLYSFFYATLHMLVYVFLFSGYDTATALEGIRAHHWGVPWQQLKLIVPSMIDDVKQRAFIQVGLITWVLLLALAITSPQRVLRAMGGKNWQRLHRVVYVAGFLALMHFWWSLKKGNNAPAVVSIVFFALMIARLVWTLWQKRKKRARMVTA</sequence>
<comment type="similarity">
    <text evidence="7">Belongs to the MsrQ family.</text>
</comment>
<evidence type="ECO:0000259" key="9">
    <source>
        <dbReference type="Pfam" id="PF01794"/>
    </source>
</evidence>
<name>A0ABW1ZBQ0_9BACT</name>
<keyword evidence="7" id="KW-1003">Cell membrane</keyword>
<feature type="chain" id="PRO_5045771643" description="Protein-methionine-sulfoxide reductase heme-binding subunit MsrQ" evidence="8">
    <location>
        <begin position="35"/>
        <end position="232"/>
    </location>
</feature>
<evidence type="ECO:0000256" key="7">
    <source>
        <dbReference type="HAMAP-Rule" id="MF_01207"/>
    </source>
</evidence>
<protein>
    <recommendedName>
        <fullName evidence="7">Protein-methionine-sulfoxide reductase heme-binding subunit MsrQ</fullName>
    </recommendedName>
    <alternativeName>
        <fullName evidence="7">Flavocytochrome MsrQ</fullName>
    </alternativeName>
</protein>
<evidence type="ECO:0000256" key="3">
    <source>
        <dbReference type="ARBA" id="ARBA00022692"/>
    </source>
</evidence>
<dbReference type="Proteomes" id="UP001596391">
    <property type="component" value="Unassembled WGS sequence"/>
</dbReference>
<dbReference type="PANTHER" id="PTHR36964">
    <property type="entry name" value="PROTEIN-METHIONINE-SULFOXIDE REDUCTASE HEME-BINDING SUBUNIT MSRQ"/>
    <property type="match status" value="1"/>
</dbReference>
<feature type="signal peptide" evidence="8">
    <location>
        <begin position="1"/>
        <end position="34"/>
    </location>
</feature>
<gene>
    <name evidence="7" type="primary">msrQ</name>
    <name evidence="10" type="ORF">ACFQBQ_15280</name>
</gene>
<feature type="transmembrane region" description="Helical" evidence="7">
    <location>
        <begin position="81"/>
        <end position="103"/>
    </location>
</feature>
<keyword evidence="2 7" id="KW-0813">Transport</keyword>
<keyword evidence="7" id="KW-0349">Heme</keyword>
<keyword evidence="7" id="KW-0479">Metal-binding</keyword>
<evidence type="ECO:0000313" key="11">
    <source>
        <dbReference type="Proteomes" id="UP001596391"/>
    </source>
</evidence>
<comment type="cofactor">
    <cofactor evidence="7">
        <name>FMN</name>
        <dbReference type="ChEBI" id="CHEBI:58210"/>
    </cofactor>
    <text evidence="7">Binds 1 FMN per subunit.</text>
</comment>
<keyword evidence="7" id="KW-0249">Electron transport</keyword>
<dbReference type="EMBL" id="JBHSWI010000001">
    <property type="protein sequence ID" value="MFC6646915.1"/>
    <property type="molecule type" value="Genomic_DNA"/>
</dbReference>
<keyword evidence="5 7" id="KW-0408">Iron</keyword>
<keyword evidence="8" id="KW-0732">Signal</keyword>
<dbReference type="Pfam" id="PF01794">
    <property type="entry name" value="Ferric_reduct"/>
    <property type="match status" value="1"/>
</dbReference>
<accession>A0ABW1ZBQ0</accession>
<comment type="subunit">
    <text evidence="7">Heterodimer of a catalytic subunit (MsrP) and a heme-binding subunit (MsrQ).</text>
</comment>
<feature type="transmembrane region" description="Helical" evidence="7">
    <location>
        <begin position="139"/>
        <end position="156"/>
    </location>
</feature>
<dbReference type="InterPro" id="IPR022837">
    <property type="entry name" value="MsrQ-like"/>
</dbReference>
<keyword evidence="11" id="KW-1185">Reference proteome</keyword>
<feature type="transmembrane region" description="Helical" evidence="7">
    <location>
        <begin position="44"/>
        <end position="61"/>
    </location>
</feature>
<comment type="caution">
    <text evidence="10">The sequence shown here is derived from an EMBL/GenBank/DDBJ whole genome shotgun (WGS) entry which is preliminary data.</text>
</comment>
<feature type="transmembrane region" description="Helical" evidence="7">
    <location>
        <begin position="199"/>
        <end position="220"/>
    </location>
</feature>
<comment type="cofactor">
    <cofactor evidence="7">
        <name>heme b</name>
        <dbReference type="ChEBI" id="CHEBI:60344"/>
    </cofactor>
    <text evidence="7">Binds 1 heme b (iron(II)-protoporphyrin IX) group per subunit.</text>
</comment>
<feature type="transmembrane region" description="Helical" evidence="7">
    <location>
        <begin position="177"/>
        <end position="193"/>
    </location>
</feature>
<feature type="domain" description="Ferric oxidoreductase" evidence="9">
    <location>
        <begin position="47"/>
        <end position="185"/>
    </location>
</feature>
<keyword evidence="6 7" id="KW-0472">Membrane</keyword>
<keyword evidence="7" id="KW-0285">Flavoprotein</keyword>
<keyword evidence="7" id="KW-0288">FMN</keyword>
<dbReference type="RefSeq" id="WP_263371149.1">
    <property type="nucleotide sequence ID" value="NZ_JAGSYD010000002.1"/>
</dbReference>
<evidence type="ECO:0000256" key="2">
    <source>
        <dbReference type="ARBA" id="ARBA00022448"/>
    </source>
</evidence>
<evidence type="ECO:0000256" key="4">
    <source>
        <dbReference type="ARBA" id="ARBA00022989"/>
    </source>
</evidence>
<comment type="caution">
    <text evidence="7">Lacks conserved residue(s) required for the propagation of feature annotation.</text>
</comment>
<evidence type="ECO:0000256" key="8">
    <source>
        <dbReference type="SAM" id="SignalP"/>
    </source>
</evidence>
<organism evidence="10 11">
    <name type="scientific">Granulicella cerasi</name>
    <dbReference type="NCBI Taxonomy" id="741063"/>
    <lineage>
        <taxon>Bacteria</taxon>
        <taxon>Pseudomonadati</taxon>
        <taxon>Acidobacteriota</taxon>
        <taxon>Terriglobia</taxon>
        <taxon>Terriglobales</taxon>
        <taxon>Acidobacteriaceae</taxon>
        <taxon>Granulicella</taxon>
    </lineage>
</organism>
<evidence type="ECO:0000256" key="1">
    <source>
        <dbReference type="ARBA" id="ARBA00004141"/>
    </source>
</evidence>
<evidence type="ECO:0000256" key="6">
    <source>
        <dbReference type="ARBA" id="ARBA00023136"/>
    </source>
</evidence>
<dbReference type="InterPro" id="IPR013130">
    <property type="entry name" value="Fe3_Rdtase_TM_dom"/>
</dbReference>
<proteinExistence type="inferred from homology"/>
<keyword evidence="4 7" id="KW-1133">Transmembrane helix</keyword>